<accession>A0ABT3MTV6</accession>
<feature type="transmembrane region" description="Helical" evidence="1">
    <location>
        <begin position="134"/>
        <end position="161"/>
    </location>
</feature>
<evidence type="ECO:0000313" key="3">
    <source>
        <dbReference type="Proteomes" id="UP001209854"/>
    </source>
</evidence>
<feature type="transmembrane region" description="Helical" evidence="1">
    <location>
        <begin position="76"/>
        <end position="96"/>
    </location>
</feature>
<evidence type="ECO:0008006" key="4">
    <source>
        <dbReference type="Google" id="ProtNLM"/>
    </source>
</evidence>
<organism evidence="2 3">
    <name type="scientific">Endozoicomonas gorgoniicola</name>
    <dbReference type="NCBI Taxonomy" id="1234144"/>
    <lineage>
        <taxon>Bacteria</taxon>
        <taxon>Pseudomonadati</taxon>
        <taxon>Pseudomonadota</taxon>
        <taxon>Gammaproteobacteria</taxon>
        <taxon>Oceanospirillales</taxon>
        <taxon>Endozoicomonadaceae</taxon>
        <taxon>Endozoicomonas</taxon>
    </lineage>
</organism>
<keyword evidence="1" id="KW-0812">Transmembrane</keyword>
<dbReference type="Proteomes" id="UP001209854">
    <property type="component" value="Unassembled WGS sequence"/>
</dbReference>
<keyword evidence="3" id="KW-1185">Reference proteome</keyword>
<feature type="transmembrane region" description="Helical" evidence="1">
    <location>
        <begin position="102"/>
        <end position="122"/>
    </location>
</feature>
<comment type="caution">
    <text evidence="2">The sequence shown here is derived from an EMBL/GenBank/DDBJ whole genome shotgun (WGS) entry which is preliminary data.</text>
</comment>
<keyword evidence="1" id="KW-0472">Membrane</keyword>
<feature type="transmembrane region" description="Helical" evidence="1">
    <location>
        <begin position="39"/>
        <end position="56"/>
    </location>
</feature>
<proteinExistence type="predicted"/>
<evidence type="ECO:0000256" key="1">
    <source>
        <dbReference type="SAM" id="Phobius"/>
    </source>
</evidence>
<gene>
    <name evidence="2" type="ORF">NX722_09255</name>
</gene>
<evidence type="ECO:0000313" key="2">
    <source>
        <dbReference type="EMBL" id="MCW7552825.1"/>
    </source>
</evidence>
<reference evidence="2 3" key="1">
    <citation type="submission" date="2022-10" db="EMBL/GenBank/DDBJ databases">
        <title>High-quality genome sequences of two octocoral-associated bacteria, Endozoicomonas euniceicola EF212 and Endozoicomonas gorgoniicola PS125.</title>
        <authorList>
            <person name="Chiou Y.-J."/>
            <person name="Chen Y.-H."/>
        </authorList>
    </citation>
    <scope>NUCLEOTIDE SEQUENCE [LARGE SCALE GENOMIC DNA]</scope>
    <source>
        <strain evidence="2 3">PS125</strain>
    </source>
</reference>
<protein>
    <recommendedName>
        <fullName evidence="4">VUT family protein</fullName>
    </recommendedName>
</protein>
<dbReference type="EMBL" id="JAPFCC010000001">
    <property type="protein sequence ID" value="MCW7552825.1"/>
    <property type="molecule type" value="Genomic_DNA"/>
</dbReference>
<dbReference type="RefSeq" id="WP_262567734.1">
    <property type="nucleotide sequence ID" value="NZ_JAPFCC010000001.1"/>
</dbReference>
<sequence>MSFVVCKKYFVCLFLFLTFSILGQYGCTKKVSLEFLLGEGWWIPLCVITVIPFIDVSRSFAQHYGERLNIELKYNLSIMILASLVISLVFVIQGTLPESVCIANFLAVNIGGTVDLLVFWVIGSISRRPYFRMAFSNLAATMTGGAVFSVIAYTNFLTMLASKLNINYENNQLMDELFKGWIAQTGFIWVASIIISIPLGLFLERREESNSSSKAAV</sequence>
<keyword evidence="1" id="KW-1133">Transmembrane helix</keyword>
<feature type="transmembrane region" description="Helical" evidence="1">
    <location>
        <begin position="181"/>
        <end position="203"/>
    </location>
</feature>
<name>A0ABT3MTV6_9GAMM</name>